<dbReference type="GO" id="GO:0051287">
    <property type="term" value="F:NAD binding"/>
    <property type="evidence" value="ECO:0007669"/>
    <property type="project" value="InterPro"/>
</dbReference>
<dbReference type="Gene3D" id="3.40.50.720">
    <property type="entry name" value="NAD(P)-binding Rossmann-like Domain"/>
    <property type="match status" value="1"/>
</dbReference>
<dbReference type="EMBL" id="JAAGYU010002840">
    <property type="protein sequence ID" value="NEL81673.1"/>
    <property type="molecule type" value="Genomic_DNA"/>
</dbReference>
<dbReference type="Pfam" id="PF00984">
    <property type="entry name" value="UDPG_MGDP_dh"/>
    <property type="match status" value="1"/>
</dbReference>
<proteinExistence type="inferred from homology"/>
<name>A0A7X5N591_XANPE</name>
<dbReference type="AlphaFoldDB" id="A0A7X5N591"/>
<dbReference type="SUPFAM" id="SSF48179">
    <property type="entry name" value="6-phosphogluconate dehydrogenase C-terminal domain-like"/>
    <property type="match status" value="1"/>
</dbReference>
<comment type="similarity">
    <text evidence="1">Belongs to the UDP-glucose/GDP-mannose dehydrogenase family.</text>
</comment>
<dbReference type="GO" id="GO:0000271">
    <property type="term" value="P:polysaccharide biosynthetic process"/>
    <property type="evidence" value="ECO:0007669"/>
    <property type="project" value="InterPro"/>
</dbReference>
<feature type="non-terminal residue" evidence="4">
    <location>
        <position position="1"/>
    </location>
</feature>
<reference evidence="4 5" key="1">
    <citation type="submission" date="2019-11" db="EMBL/GenBank/DDBJ databases">
        <title>Genome-resolved metagenomics to study the prevalence of co-infection and intraspecific heterogeneity among plant pathogen metapopulations.</title>
        <authorList>
            <person name="Newberry E."/>
            <person name="Bhandari R."/>
            <person name="Kemble J."/>
            <person name="Sikora E."/>
            <person name="Potnis N."/>
        </authorList>
    </citation>
    <scope>NUCLEOTIDE SEQUENCE [LARGE SCALE GENOMIC DNA]</scope>
    <source>
        <strain evidence="4">Xp_Tom_Tuscaloosa_18b</strain>
    </source>
</reference>
<dbReference type="PANTHER" id="PTHR43491:SF2">
    <property type="entry name" value="UDP-N-ACETYL-D-MANNOSAMINE DEHYDROGENASE"/>
    <property type="match status" value="1"/>
</dbReference>
<organism evidence="4 5">
    <name type="scientific">Xanthomonas perforans</name>
    <dbReference type="NCBI Taxonomy" id="442694"/>
    <lineage>
        <taxon>Bacteria</taxon>
        <taxon>Pseudomonadati</taxon>
        <taxon>Pseudomonadota</taxon>
        <taxon>Gammaproteobacteria</taxon>
        <taxon>Lysobacterales</taxon>
        <taxon>Lysobacteraceae</taxon>
        <taxon>Xanthomonas</taxon>
    </lineage>
</organism>
<dbReference type="GO" id="GO:0016628">
    <property type="term" value="F:oxidoreductase activity, acting on the CH-CH group of donors, NAD or NADP as acceptor"/>
    <property type="evidence" value="ECO:0007669"/>
    <property type="project" value="InterPro"/>
</dbReference>
<accession>A0A7X5N591</accession>
<comment type="caution">
    <text evidence="4">The sequence shown here is derived from an EMBL/GenBank/DDBJ whole genome shotgun (WGS) entry which is preliminary data.</text>
</comment>
<gene>
    <name evidence="4" type="ORF">G3W61_35995</name>
</gene>
<evidence type="ECO:0000256" key="1">
    <source>
        <dbReference type="ARBA" id="ARBA00006601"/>
    </source>
</evidence>
<dbReference type="Proteomes" id="UP000471082">
    <property type="component" value="Unassembled WGS sequence"/>
</dbReference>
<evidence type="ECO:0000259" key="3">
    <source>
        <dbReference type="Pfam" id="PF00984"/>
    </source>
</evidence>
<dbReference type="PANTHER" id="PTHR43491">
    <property type="entry name" value="UDP-N-ACETYL-D-MANNOSAMINE DEHYDROGENASE"/>
    <property type="match status" value="1"/>
</dbReference>
<keyword evidence="2" id="KW-0560">Oxidoreductase</keyword>
<feature type="non-terminal residue" evidence="4">
    <location>
        <position position="77"/>
    </location>
</feature>
<feature type="domain" description="UDP-glucose/GDP-mannose dehydrogenase dimerisation" evidence="3">
    <location>
        <begin position="43"/>
        <end position="77"/>
    </location>
</feature>
<sequence length="77" mass="8426">DRQRRLRDIRKITSGSTAEAADAVDALYASIITAGTWRAPSMRVAEAAKVVENIQRDVNIALVNELALIFDKLGIDT</sequence>
<dbReference type="PIRSF" id="PIRSF500136">
    <property type="entry name" value="UDP_ManNAc_DH"/>
    <property type="match status" value="1"/>
</dbReference>
<dbReference type="InterPro" id="IPR014026">
    <property type="entry name" value="UDP-Glc/GDP-Man_DH_dimer"/>
</dbReference>
<evidence type="ECO:0000313" key="5">
    <source>
        <dbReference type="Proteomes" id="UP000471082"/>
    </source>
</evidence>
<dbReference type="InterPro" id="IPR017476">
    <property type="entry name" value="UDP-Glc/GDP-Man"/>
</dbReference>
<dbReference type="PIRSF" id="PIRSF000124">
    <property type="entry name" value="UDPglc_GDPman_dh"/>
    <property type="match status" value="1"/>
</dbReference>
<evidence type="ECO:0000256" key="2">
    <source>
        <dbReference type="ARBA" id="ARBA00023002"/>
    </source>
</evidence>
<dbReference type="InterPro" id="IPR008927">
    <property type="entry name" value="6-PGluconate_DH-like_C_sf"/>
</dbReference>
<evidence type="ECO:0000313" key="4">
    <source>
        <dbReference type="EMBL" id="NEL81673.1"/>
    </source>
</evidence>
<protein>
    <submittedName>
        <fullName evidence="4">Nucleotide sugar dehydrogenase</fullName>
    </submittedName>
</protein>
<dbReference type="InterPro" id="IPR028359">
    <property type="entry name" value="UDP_ManNAc/GlcNAc_DH"/>
</dbReference>
<dbReference type="GO" id="GO:0016616">
    <property type="term" value="F:oxidoreductase activity, acting on the CH-OH group of donors, NAD or NADP as acceptor"/>
    <property type="evidence" value="ECO:0007669"/>
    <property type="project" value="InterPro"/>
</dbReference>